<evidence type="ECO:0000313" key="2">
    <source>
        <dbReference type="EMBL" id="KAG7291182.1"/>
    </source>
</evidence>
<proteinExistence type="predicted"/>
<dbReference type="EMBL" id="JAHCVI010000001">
    <property type="protein sequence ID" value="KAG7291182.1"/>
    <property type="molecule type" value="Genomic_DNA"/>
</dbReference>
<evidence type="ECO:0000256" key="1">
    <source>
        <dbReference type="SAM" id="MobiDB-lite"/>
    </source>
</evidence>
<feature type="compositionally biased region" description="Acidic residues" evidence="1">
    <location>
        <begin position="94"/>
        <end position="103"/>
    </location>
</feature>
<accession>A0AAD4I0L4</accession>
<dbReference type="Proteomes" id="UP001197093">
    <property type="component" value="Unassembled WGS sequence"/>
</dbReference>
<evidence type="ECO:0000313" key="3">
    <source>
        <dbReference type="Proteomes" id="UP001197093"/>
    </source>
</evidence>
<feature type="region of interest" description="Disordered" evidence="1">
    <location>
        <begin position="78"/>
        <end position="125"/>
    </location>
</feature>
<reference evidence="2" key="1">
    <citation type="submission" date="2023-02" db="EMBL/GenBank/DDBJ databases">
        <authorList>
            <person name="Palmer J.M."/>
        </authorList>
    </citation>
    <scope>NUCLEOTIDE SEQUENCE</scope>
    <source>
        <strain evidence="2">FW57</strain>
    </source>
</reference>
<keyword evidence="3" id="KW-1185">Reference proteome</keyword>
<organism evidence="2 3">
    <name type="scientific">Staphylotrichum longicolle</name>
    <dbReference type="NCBI Taxonomy" id="669026"/>
    <lineage>
        <taxon>Eukaryota</taxon>
        <taxon>Fungi</taxon>
        <taxon>Dikarya</taxon>
        <taxon>Ascomycota</taxon>
        <taxon>Pezizomycotina</taxon>
        <taxon>Sordariomycetes</taxon>
        <taxon>Sordariomycetidae</taxon>
        <taxon>Sordariales</taxon>
        <taxon>Chaetomiaceae</taxon>
        <taxon>Staphylotrichum</taxon>
    </lineage>
</organism>
<comment type="caution">
    <text evidence="2">The sequence shown here is derived from an EMBL/GenBank/DDBJ whole genome shotgun (WGS) entry which is preliminary data.</text>
</comment>
<name>A0AAD4I0L4_9PEZI</name>
<gene>
    <name evidence="2" type="ORF">NEMBOFW57_001194</name>
</gene>
<protein>
    <submittedName>
        <fullName evidence="2">Uncharacterized protein</fullName>
    </submittedName>
</protein>
<dbReference type="AlphaFoldDB" id="A0AAD4I0L4"/>
<sequence>MRALYRFQLCCHLFGNANRAQPDWWIQAWGHKEELHISHLFESIEPWEIDEIVCIYEFARDKFLEVFRLIKQDVHPENPRFGNQRRPPTPDGAYELDPDERDLMEDRRDPLPFRGDGEPDAKGTRPPLAWTVVWQGTYSNMYGEYIPKDIIRWGYILWDAVRLEGTGARQLLEAQWEDEWAPLDPRELP</sequence>
<feature type="compositionally biased region" description="Basic and acidic residues" evidence="1">
    <location>
        <begin position="104"/>
        <end position="123"/>
    </location>
</feature>